<reference evidence="4" key="1">
    <citation type="submission" date="2011-08" db="EMBL/GenBank/DDBJ databases">
        <authorList>
            <person name="Rombauts S."/>
        </authorList>
    </citation>
    <scope>NUCLEOTIDE SEQUENCE</scope>
    <source>
        <strain evidence="4">London</strain>
    </source>
</reference>
<dbReference type="PANTHER" id="PTHR20932:SF8">
    <property type="entry name" value="LD22649P"/>
    <property type="match status" value="1"/>
</dbReference>
<feature type="region of interest" description="Disordered" evidence="1">
    <location>
        <begin position="142"/>
        <end position="201"/>
    </location>
</feature>
<feature type="region of interest" description="Disordered" evidence="1">
    <location>
        <begin position="89"/>
        <end position="122"/>
    </location>
</feature>
<keyword evidence="4" id="KW-1185">Reference proteome</keyword>
<proteinExistence type="predicted"/>
<feature type="compositionally biased region" description="Low complexity" evidence="1">
    <location>
        <begin position="91"/>
        <end position="102"/>
    </location>
</feature>
<name>T1L0W3_TETUR</name>
<feature type="domain" description="LysM" evidence="2">
    <location>
        <begin position="38"/>
        <end position="82"/>
    </location>
</feature>
<feature type="compositionally biased region" description="Basic residues" evidence="1">
    <location>
        <begin position="173"/>
        <end position="182"/>
    </location>
</feature>
<feature type="compositionally biased region" description="Polar residues" evidence="1">
    <location>
        <begin position="103"/>
        <end position="122"/>
    </location>
</feature>
<dbReference type="HOGENOM" id="CLU_079453_2_0_1"/>
<evidence type="ECO:0000256" key="1">
    <source>
        <dbReference type="SAM" id="MobiDB-lite"/>
    </source>
</evidence>
<dbReference type="InterPro" id="IPR045030">
    <property type="entry name" value="LYSM1-4"/>
</dbReference>
<dbReference type="Pfam" id="PF01476">
    <property type="entry name" value="LysM"/>
    <property type="match status" value="1"/>
</dbReference>
<dbReference type="OMA" id="ADIFPQR"/>
<dbReference type="Gene3D" id="3.10.350.10">
    <property type="entry name" value="LysM domain"/>
    <property type="match status" value="1"/>
</dbReference>
<dbReference type="PROSITE" id="PS51782">
    <property type="entry name" value="LYSM"/>
    <property type="match status" value="1"/>
</dbReference>
<dbReference type="KEGG" id="tut:107369152"/>
<dbReference type="InterPro" id="IPR018392">
    <property type="entry name" value="LysM"/>
</dbReference>
<evidence type="ECO:0000259" key="2">
    <source>
        <dbReference type="PROSITE" id="PS51782"/>
    </source>
</evidence>
<dbReference type="STRING" id="32264.T1L0W3"/>
<accession>T1L0W3</accession>
<protein>
    <recommendedName>
        <fullName evidence="2">LysM domain-containing protein</fullName>
    </recommendedName>
</protein>
<dbReference type="OrthoDB" id="2107166at2759"/>
<dbReference type="AlphaFoldDB" id="T1L0W3"/>
<dbReference type="Proteomes" id="UP000015104">
    <property type="component" value="Unassembled WGS sequence"/>
</dbReference>
<dbReference type="CDD" id="cd00118">
    <property type="entry name" value="LysM"/>
    <property type="match status" value="1"/>
</dbReference>
<dbReference type="EMBL" id="CAEY01000873">
    <property type="status" value="NOT_ANNOTATED_CDS"/>
    <property type="molecule type" value="Genomic_DNA"/>
</dbReference>
<sequence>MSHSNSDADEYHFIGNIVRKQTKYGSTVNHSFKEPRYIEHKLQPSDTLQGLALKYNVSMERIKRANNLWTSDSLFSRSSLNIPIALDNGTSSSSSLSSPSSLVFNNGNITSRSTENNETNRSYAFTDGMSEIRCDDVFLEEENNEASTQSTASSSSSSSNASTSGPRRNSNSKSRKKDKKRKENVYEASQTSNGYDGNCTLDSDDSKEESVADFLIRIDCYIAKSKNQVNSIMRQGSRLTNTYSDDDLFRTSLGQQTRSNVSSSTSYLKRQNSTGNGAVSYSGLRAAANESSNELPQSLVMTQGRKVMSSLKRLEQQQDEMFEL</sequence>
<dbReference type="InterPro" id="IPR036779">
    <property type="entry name" value="LysM_dom_sf"/>
</dbReference>
<reference evidence="3" key="2">
    <citation type="submission" date="2015-06" db="UniProtKB">
        <authorList>
            <consortium name="EnsemblMetazoa"/>
        </authorList>
    </citation>
    <scope>IDENTIFICATION</scope>
</reference>
<organism evidence="3 4">
    <name type="scientific">Tetranychus urticae</name>
    <name type="common">Two-spotted spider mite</name>
    <dbReference type="NCBI Taxonomy" id="32264"/>
    <lineage>
        <taxon>Eukaryota</taxon>
        <taxon>Metazoa</taxon>
        <taxon>Ecdysozoa</taxon>
        <taxon>Arthropoda</taxon>
        <taxon>Chelicerata</taxon>
        <taxon>Arachnida</taxon>
        <taxon>Acari</taxon>
        <taxon>Acariformes</taxon>
        <taxon>Trombidiformes</taxon>
        <taxon>Prostigmata</taxon>
        <taxon>Eleutherengona</taxon>
        <taxon>Raphignathae</taxon>
        <taxon>Tetranychoidea</taxon>
        <taxon>Tetranychidae</taxon>
        <taxon>Tetranychus</taxon>
    </lineage>
</organism>
<evidence type="ECO:0000313" key="4">
    <source>
        <dbReference type="Proteomes" id="UP000015104"/>
    </source>
</evidence>
<gene>
    <name evidence="3" type="primary">107369152</name>
</gene>
<evidence type="ECO:0000313" key="3">
    <source>
        <dbReference type="EnsemblMetazoa" id="tetur30g02170.1"/>
    </source>
</evidence>
<dbReference type="PANTHER" id="PTHR20932">
    <property type="entry name" value="LYSM AND PUTATIVE PEPTIDOGLYCAN-BINDING DOMAIN-CONTAINING PROTEIN"/>
    <property type="match status" value="1"/>
</dbReference>
<dbReference type="SUPFAM" id="SSF54106">
    <property type="entry name" value="LysM domain"/>
    <property type="match status" value="1"/>
</dbReference>
<dbReference type="eggNOG" id="ENOG502S7MZ">
    <property type="taxonomic scope" value="Eukaryota"/>
</dbReference>
<feature type="region of interest" description="Disordered" evidence="1">
    <location>
        <begin position="255"/>
        <end position="274"/>
    </location>
</feature>
<dbReference type="SMART" id="SM00257">
    <property type="entry name" value="LysM"/>
    <property type="match status" value="1"/>
</dbReference>
<dbReference type="EnsemblMetazoa" id="tetur30g02170.1">
    <property type="protein sequence ID" value="tetur30g02170.1"/>
    <property type="gene ID" value="tetur30g02170"/>
</dbReference>
<feature type="compositionally biased region" description="Low complexity" evidence="1">
    <location>
        <begin position="145"/>
        <end position="172"/>
    </location>
</feature>